<keyword evidence="5" id="KW-0067">ATP-binding</keyword>
<evidence type="ECO:0000256" key="2">
    <source>
        <dbReference type="ARBA" id="ARBA00022692"/>
    </source>
</evidence>
<dbReference type="PANTHER" id="PTHR24416">
    <property type="entry name" value="TYROSINE-PROTEIN KINASE RECEPTOR"/>
    <property type="match status" value="1"/>
</dbReference>
<feature type="domain" description="WIF" evidence="12">
    <location>
        <begin position="1"/>
        <end position="130"/>
    </location>
</feature>
<dbReference type="PROSITE" id="PS50814">
    <property type="entry name" value="WIF"/>
    <property type="match status" value="1"/>
</dbReference>
<dbReference type="Gene3D" id="3.30.200.20">
    <property type="entry name" value="Phosphorylase Kinase, domain 1"/>
    <property type="match status" value="1"/>
</dbReference>
<proteinExistence type="predicted"/>
<dbReference type="PROSITE" id="PS50011">
    <property type="entry name" value="PROTEIN_KINASE_DOM"/>
    <property type="match status" value="1"/>
</dbReference>
<evidence type="ECO:0000256" key="6">
    <source>
        <dbReference type="ARBA" id="ARBA00022989"/>
    </source>
</evidence>
<keyword evidence="8" id="KW-0675">Receptor</keyword>
<keyword evidence="2 10" id="KW-0812">Transmembrane</keyword>
<dbReference type="InterPro" id="IPR008266">
    <property type="entry name" value="Tyr_kinase_AS"/>
</dbReference>
<dbReference type="PRINTS" id="PR00109">
    <property type="entry name" value="TYRKINASE"/>
</dbReference>
<feature type="transmembrane region" description="Helical" evidence="10">
    <location>
        <begin position="157"/>
        <end position="182"/>
    </location>
</feature>
<dbReference type="GO" id="GO:0004672">
    <property type="term" value="F:protein kinase activity"/>
    <property type="evidence" value="ECO:0007669"/>
    <property type="project" value="InterPro"/>
</dbReference>
<keyword evidence="9" id="KW-0325">Glycoprotein</keyword>
<keyword evidence="4" id="KW-0547">Nucleotide-binding</keyword>
<dbReference type="InterPro" id="IPR003306">
    <property type="entry name" value="WIF"/>
</dbReference>
<reference evidence="13 14" key="1">
    <citation type="journal article" date="2015" name="Nat. Commun.">
        <title>Outbred genome sequencing and CRISPR/Cas9 gene editing in butterflies.</title>
        <authorList>
            <person name="Li X."/>
            <person name="Fan D."/>
            <person name="Zhang W."/>
            <person name="Liu G."/>
            <person name="Zhang L."/>
            <person name="Zhao L."/>
            <person name="Fang X."/>
            <person name="Chen L."/>
            <person name="Dong Y."/>
            <person name="Chen Y."/>
            <person name="Ding Y."/>
            <person name="Zhao R."/>
            <person name="Feng M."/>
            <person name="Zhu Y."/>
            <person name="Feng Y."/>
            <person name="Jiang X."/>
            <person name="Zhu D."/>
            <person name="Xiang H."/>
            <person name="Feng X."/>
            <person name="Li S."/>
            <person name="Wang J."/>
            <person name="Zhang G."/>
            <person name="Kronforst M.R."/>
            <person name="Wang W."/>
        </authorList>
    </citation>
    <scope>NUCLEOTIDE SEQUENCE [LARGE SCALE GENOMIC DNA]</scope>
    <source>
        <strain evidence="13">Ya'a_city_454_Px</strain>
        <tissue evidence="13">Whole body</tissue>
    </source>
</reference>
<evidence type="ECO:0000256" key="3">
    <source>
        <dbReference type="ARBA" id="ARBA00022729"/>
    </source>
</evidence>
<gene>
    <name evidence="13" type="ORF">RR46_15300</name>
</gene>
<keyword evidence="7 10" id="KW-0472">Membrane</keyword>
<name>A0A194PEL2_PAPXU</name>
<evidence type="ECO:0000259" key="12">
    <source>
        <dbReference type="PROSITE" id="PS50814"/>
    </source>
</evidence>
<dbReference type="AlphaFoldDB" id="A0A194PEL2"/>
<keyword evidence="13" id="KW-0418">Kinase</keyword>
<evidence type="ECO:0000313" key="13">
    <source>
        <dbReference type="EMBL" id="KPI91796.1"/>
    </source>
</evidence>
<evidence type="ECO:0000256" key="1">
    <source>
        <dbReference type="ARBA" id="ARBA00004162"/>
    </source>
</evidence>
<dbReference type="GO" id="GO:0005886">
    <property type="term" value="C:plasma membrane"/>
    <property type="evidence" value="ECO:0007669"/>
    <property type="project" value="UniProtKB-SubCell"/>
</dbReference>
<dbReference type="GO" id="GO:0051897">
    <property type="term" value="P:positive regulation of phosphatidylinositol 3-kinase/protein kinase B signal transduction"/>
    <property type="evidence" value="ECO:0007669"/>
    <property type="project" value="TreeGrafter"/>
</dbReference>
<dbReference type="InterPro" id="IPR050122">
    <property type="entry name" value="RTK"/>
</dbReference>
<dbReference type="PANTHER" id="PTHR24416:SF349">
    <property type="entry name" value="TYROSINE-PROTEIN KINASE RYK"/>
    <property type="match status" value="1"/>
</dbReference>
<dbReference type="InterPro" id="IPR000719">
    <property type="entry name" value="Prot_kinase_dom"/>
</dbReference>
<keyword evidence="13" id="KW-0808">Transferase</keyword>
<sequence>MVKSTDFRSRGLDAELYYVREGVVNTYATSFIVPVPAHMTDLEFMWQALGRKPLPYVMGIDYESRGAMLPPQVNISERGYVPTTLQTFRVRLPCTGTRSAEILVTMQLNISAPDRAHKDVKLLFKRNKICLKGLSTVVTHNETARLAGDATRSSGGVLFAAGGCAAAALALLAGAAAAGTLYRRGNKARHHDSIHTSYTTAAYGSHQNVLLRLDTLGRPPSSTGSYATIASLHKFPFGSRRSPSPYATTHIGEHVYAKPESRVSYYAASNLTHVSQRSNLSGLQRPSPSHPSGDTDVMQLAIYYDTQHQRTGCTLQTAKDRITDPSEQLRYLSAPRSNIRLEILVHEGTFGRVYKGVYKRGDIYEEVIVKTVTEAASAMQAALFVAEGLRLCGLVHANVLAPMAACAEEARKPLLVYCCVSHSTNLKRFLTSCRLGQQSTPATRELVELGAQAACGLAYLHVQRFIHADIAARNCILDEKLRLKVTDNGLSRDLFPDDYHCLGDNENRPVKWMAPESLLHNQYTTASDVWSLGITLWELATLGAAPLAELDAADVGAFLSGGYRPSQPHNCPDELYGLMSWCWTTLPSGRPTAPQLLAALHDFRQALSTYI</sequence>
<dbReference type="Pfam" id="PF07714">
    <property type="entry name" value="PK_Tyr_Ser-Thr"/>
    <property type="match status" value="1"/>
</dbReference>
<dbReference type="STRING" id="66420.A0A194PEL2"/>
<dbReference type="GO" id="GO:0005524">
    <property type="term" value="F:ATP binding"/>
    <property type="evidence" value="ECO:0007669"/>
    <property type="project" value="UniProtKB-KW"/>
</dbReference>
<evidence type="ECO:0000313" key="14">
    <source>
        <dbReference type="Proteomes" id="UP000053268"/>
    </source>
</evidence>
<dbReference type="Gene3D" id="1.10.510.10">
    <property type="entry name" value="Transferase(Phosphotransferase) domain 1"/>
    <property type="match status" value="1"/>
</dbReference>
<evidence type="ECO:0000256" key="7">
    <source>
        <dbReference type="ARBA" id="ARBA00023136"/>
    </source>
</evidence>
<evidence type="ECO:0000256" key="10">
    <source>
        <dbReference type="SAM" id="Phobius"/>
    </source>
</evidence>
<dbReference type="InterPro" id="IPR038677">
    <property type="entry name" value="WIF_sf"/>
</dbReference>
<dbReference type="GO" id="GO:0010976">
    <property type="term" value="P:positive regulation of neuron projection development"/>
    <property type="evidence" value="ECO:0007669"/>
    <property type="project" value="TreeGrafter"/>
</dbReference>
<dbReference type="InterPro" id="IPR011009">
    <property type="entry name" value="Kinase-like_dom_sf"/>
</dbReference>
<keyword evidence="6 10" id="KW-1133">Transmembrane helix</keyword>
<dbReference type="Proteomes" id="UP000053268">
    <property type="component" value="Unassembled WGS sequence"/>
</dbReference>
<keyword evidence="14" id="KW-1185">Reference proteome</keyword>
<dbReference type="SMART" id="SM00469">
    <property type="entry name" value="WIF"/>
    <property type="match status" value="1"/>
</dbReference>
<evidence type="ECO:0000256" key="4">
    <source>
        <dbReference type="ARBA" id="ARBA00022741"/>
    </source>
</evidence>
<dbReference type="GO" id="GO:0007409">
    <property type="term" value="P:axonogenesis"/>
    <property type="evidence" value="ECO:0007669"/>
    <property type="project" value="TreeGrafter"/>
</dbReference>
<dbReference type="EMBL" id="KQ459606">
    <property type="protein sequence ID" value="KPI91796.1"/>
    <property type="molecule type" value="Genomic_DNA"/>
</dbReference>
<protein>
    <submittedName>
        <fullName evidence="13">Tyrosine-protein kinase RYK</fullName>
    </submittedName>
</protein>
<organism evidence="13 14">
    <name type="scientific">Papilio xuthus</name>
    <name type="common">Asian swallowtail butterfly</name>
    <dbReference type="NCBI Taxonomy" id="66420"/>
    <lineage>
        <taxon>Eukaryota</taxon>
        <taxon>Metazoa</taxon>
        <taxon>Ecdysozoa</taxon>
        <taxon>Arthropoda</taxon>
        <taxon>Hexapoda</taxon>
        <taxon>Insecta</taxon>
        <taxon>Pterygota</taxon>
        <taxon>Neoptera</taxon>
        <taxon>Endopterygota</taxon>
        <taxon>Lepidoptera</taxon>
        <taxon>Glossata</taxon>
        <taxon>Ditrysia</taxon>
        <taxon>Papilionoidea</taxon>
        <taxon>Papilionidae</taxon>
        <taxon>Papilioninae</taxon>
        <taxon>Papilio</taxon>
    </lineage>
</organism>
<evidence type="ECO:0000256" key="5">
    <source>
        <dbReference type="ARBA" id="ARBA00022840"/>
    </source>
</evidence>
<dbReference type="Pfam" id="PF02019">
    <property type="entry name" value="WIF"/>
    <property type="match status" value="1"/>
</dbReference>
<dbReference type="InterPro" id="IPR001245">
    <property type="entry name" value="Ser-Thr/Tyr_kinase_cat_dom"/>
</dbReference>
<dbReference type="SUPFAM" id="SSF56112">
    <property type="entry name" value="Protein kinase-like (PK-like)"/>
    <property type="match status" value="1"/>
</dbReference>
<accession>A0A194PEL2</accession>
<feature type="domain" description="Protein kinase" evidence="11">
    <location>
        <begin position="339"/>
        <end position="604"/>
    </location>
</feature>
<dbReference type="GO" id="GO:0043235">
    <property type="term" value="C:receptor complex"/>
    <property type="evidence" value="ECO:0007669"/>
    <property type="project" value="TreeGrafter"/>
</dbReference>
<evidence type="ECO:0000259" key="11">
    <source>
        <dbReference type="PROSITE" id="PS50011"/>
    </source>
</evidence>
<dbReference type="GO" id="GO:0007169">
    <property type="term" value="P:cell surface receptor protein tyrosine kinase signaling pathway"/>
    <property type="evidence" value="ECO:0007669"/>
    <property type="project" value="TreeGrafter"/>
</dbReference>
<evidence type="ECO:0000256" key="9">
    <source>
        <dbReference type="ARBA" id="ARBA00023180"/>
    </source>
</evidence>
<comment type="subcellular location">
    <subcellularLocation>
        <location evidence="1">Cell membrane</location>
        <topology evidence="1">Single-pass membrane protein</topology>
    </subcellularLocation>
</comment>
<evidence type="ECO:0000256" key="8">
    <source>
        <dbReference type="ARBA" id="ARBA00023170"/>
    </source>
</evidence>
<dbReference type="PROSITE" id="PS00109">
    <property type="entry name" value="PROTEIN_KINASE_TYR"/>
    <property type="match status" value="1"/>
</dbReference>
<keyword evidence="3" id="KW-0732">Signal</keyword>
<dbReference type="Gene3D" id="2.60.40.2170">
    <property type="entry name" value="Wnt, WIF domain"/>
    <property type="match status" value="1"/>
</dbReference>